<accession>A0A915J9G2</accession>
<sequence length="97" mass="10853">MRTIDSRLTVAHVGTRALALSLMMKHVFISLLNVEKLINSQKMLCNEVALLLGVTAMTEDHRLSNILPEKFAIVVPPKSRTLNDNDIEVHIDCHGHL</sequence>
<keyword evidence="1" id="KW-1185">Reference proteome</keyword>
<name>A0A915J9G2_ROMCU</name>
<evidence type="ECO:0000313" key="2">
    <source>
        <dbReference type="WBParaSite" id="nRc.2.0.1.t22797-RA"/>
    </source>
</evidence>
<dbReference type="WBParaSite" id="nRc.2.0.1.t22797-RA">
    <property type="protein sequence ID" value="nRc.2.0.1.t22797-RA"/>
    <property type="gene ID" value="nRc.2.0.1.g22797"/>
</dbReference>
<reference evidence="2" key="1">
    <citation type="submission" date="2022-11" db="UniProtKB">
        <authorList>
            <consortium name="WormBaseParasite"/>
        </authorList>
    </citation>
    <scope>IDENTIFICATION</scope>
</reference>
<proteinExistence type="predicted"/>
<evidence type="ECO:0000313" key="1">
    <source>
        <dbReference type="Proteomes" id="UP000887565"/>
    </source>
</evidence>
<organism evidence="1 2">
    <name type="scientific">Romanomermis culicivorax</name>
    <name type="common">Nematode worm</name>
    <dbReference type="NCBI Taxonomy" id="13658"/>
    <lineage>
        <taxon>Eukaryota</taxon>
        <taxon>Metazoa</taxon>
        <taxon>Ecdysozoa</taxon>
        <taxon>Nematoda</taxon>
        <taxon>Enoplea</taxon>
        <taxon>Dorylaimia</taxon>
        <taxon>Mermithida</taxon>
        <taxon>Mermithoidea</taxon>
        <taxon>Mermithidae</taxon>
        <taxon>Romanomermis</taxon>
    </lineage>
</organism>
<dbReference type="AlphaFoldDB" id="A0A915J9G2"/>
<dbReference type="Proteomes" id="UP000887565">
    <property type="component" value="Unplaced"/>
</dbReference>
<protein>
    <submittedName>
        <fullName evidence="2">Uncharacterized protein</fullName>
    </submittedName>
</protein>